<dbReference type="EMBL" id="UYJE01000886">
    <property type="protein sequence ID" value="VDH97267.1"/>
    <property type="molecule type" value="Genomic_DNA"/>
</dbReference>
<sequence length="225" mass="26405">MAWQKQNRLKDKQHSAMFRKVINKESYDDECLFGMKKTTYLEKYALKRFPYPGTRRFTPLIYQSLDGGAVISNDIFGLAISQFEREFRACLERRRTQEQWILNLRYPDKSSNEYLEYLQDCTDQEKYFLQGPGNDCEEINLSKHLINTVGTEIDIRNRQRLCIINDMIYNATSDTHTRISSGILAEGLDLPGSDRDVMYVINSVDVIHISWRPIMIILDLLNSNW</sequence>
<protein>
    <submittedName>
        <fullName evidence="1">Uncharacterized protein</fullName>
    </submittedName>
</protein>
<reference evidence="1" key="1">
    <citation type="submission" date="2018-11" db="EMBL/GenBank/DDBJ databases">
        <authorList>
            <person name="Alioto T."/>
            <person name="Alioto T."/>
        </authorList>
    </citation>
    <scope>NUCLEOTIDE SEQUENCE</scope>
</reference>
<accession>A0A8B6BWZ6</accession>
<dbReference type="OrthoDB" id="6137820at2759"/>
<proteinExistence type="predicted"/>
<name>A0A8B6BWZ6_MYTGA</name>
<dbReference type="Proteomes" id="UP000596742">
    <property type="component" value="Unassembled WGS sequence"/>
</dbReference>
<evidence type="ECO:0000313" key="2">
    <source>
        <dbReference type="Proteomes" id="UP000596742"/>
    </source>
</evidence>
<organism evidence="1 2">
    <name type="scientific">Mytilus galloprovincialis</name>
    <name type="common">Mediterranean mussel</name>
    <dbReference type="NCBI Taxonomy" id="29158"/>
    <lineage>
        <taxon>Eukaryota</taxon>
        <taxon>Metazoa</taxon>
        <taxon>Spiralia</taxon>
        <taxon>Lophotrochozoa</taxon>
        <taxon>Mollusca</taxon>
        <taxon>Bivalvia</taxon>
        <taxon>Autobranchia</taxon>
        <taxon>Pteriomorphia</taxon>
        <taxon>Mytilida</taxon>
        <taxon>Mytiloidea</taxon>
        <taxon>Mytilidae</taxon>
        <taxon>Mytilinae</taxon>
        <taxon>Mytilus</taxon>
    </lineage>
</organism>
<evidence type="ECO:0000313" key="1">
    <source>
        <dbReference type="EMBL" id="VDH97267.1"/>
    </source>
</evidence>
<keyword evidence="2" id="KW-1185">Reference proteome</keyword>
<gene>
    <name evidence="1" type="ORF">MGAL_10B083204</name>
</gene>
<comment type="caution">
    <text evidence="1">The sequence shown here is derived from an EMBL/GenBank/DDBJ whole genome shotgun (WGS) entry which is preliminary data.</text>
</comment>
<dbReference type="AlphaFoldDB" id="A0A8B6BWZ6"/>